<dbReference type="InterPro" id="IPR027417">
    <property type="entry name" value="P-loop_NTPase"/>
</dbReference>
<dbReference type="HOGENOM" id="CLU_319108_0_0_1"/>
<dbReference type="InterPro" id="IPR056693">
    <property type="entry name" value="DUF7791"/>
</dbReference>
<accession>U1HKC2</accession>
<dbReference type="PANTHER" id="PTHR10039">
    <property type="entry name" value="AMELOGENIN"/>
    <property type="match status" value="1"/>
</dbReference>
<proteinExistence type="predicted"/>
<organism evidence="2 3">
    <name type="scientific">Endocarpon pusillum (strain Z07020 / HMAS-L-300199)</name>
    <name type="common">Lichen-forming fungus</name>
    <dbReference type="NCBI Taxonomy" id="1263415"/>
    <lineage>
        <taxon>Eukaryota</taxon>
        <taxon>Fungi</taxon>
        <taxon>Dikarya</taxon>
        <taxon>Ascomycota</taxon>
        <taxon>Pezizomycotina</taxon>
        <taxon>Eurotiomycetes</taxon>
        <taxon>Chaetothyriomycetidae</taxon>
        <taxon>Verrucariales</taxon>
        <taxon>Verrucariaceae</taxon>
        <taxon>Endocarpon</taxon>
    </lineage>
</organism>
<keyword evidence="3" id="KW-1185">Reference proteome</keyword>
<dbReference type="OrthoDB" id="443402at2759"/>
<feature type="domain" description="DUF7791" evidence="1">
    <location>
        <begin position="476"/>
        <end position="565"/>
    </location>
</feature>
<dbReference type="SUPFAM" id="SSF52540">
    <property type="entry name" value="P-loop containing nucleoside triphosphate hydrolases"/>
    <property type="match status" value="1"/>
</dbReference>
<evidence type="ECO:0000313" key="2">
    <source>
        <dbReference type="EMBL" id="ERF69399.1"/>
    </source>
</evidence>
<evidence type="ECO:0000259" key="1">
    <source>
        <dbReference type="Pfam" id="PF25053"/>
    </source>
</evidence>
<sequence>MEAIAAFALACNVVQLVDFGLKAASKCAEIYKDGSSIEHQDLNYTSQHLAEITENLSASILHARTNKPLTQDEHELAELATRCTITANDLRDELDKLTLSGRQGKRAAVFKAIKSIRRNNYIKKIKDRLGEYESVLNTRLLSRLSDRVDLLALQQDDSFGNLEQSLQAFVKNVAKRFNKIEDLISQENTANKSTIDQEHRITRDHVTSEFQDMQMKSDNDQNRLKLLASLNYDEIQHRQEEISEAHEQTFKWIFDRTGKHIRRWDCFISWLEKGNGVYLIQGKAGSGKSTLMNYITSNRRTLDSLNLLSHHQELIPKLVKLLGIAAHDDQMPVCTRKRLESSLKFAIDKTSIPTFLNAFEGSVQLKLQDLTRPDIEIYVADRLQNDPRMEQLLQENSRRGKRLISSVIDKAEGVFLWVILAVKLLLKGLTNKDDWDTMVKRLHMLLKGIENLYTLMWNRLGEDQKIYHEEAALDVVISLCKSAETHVLTRCGGLLEVDHLDKDKPYYDISDADKPNENMPNEDIPDKSKSDDEILKRLYRATKVRFLHRTAWNFLVNTKEGQVILGQRPPPASSICAILVKSRLGIDRLLQEIAWLNLPKALQSVREAQISEYDPLESLMDVVDSYFRSIYSIVPKELHWVEKYKMLSHKDTPATNFLGLAATYGLCLDMSKRFIEQLKRTDLTSINCLLTCAVFGLASNPRTELILMLLSHGANPSTTFRVDNHWPQISCWNASLHWIWVRYTVDWVDWIRGRLPSDMELLGLIDAFMTNGADLHEEVKFGLRLRKNSPMHPKFYRDCGPGVAGLVLGLNARYILSKVLRQHPQFPYIEKRFESVGAQASGRVLIVYRRAPGLSQEISEQGSQYLLEAIDWCTTWPPEESAVVHLRTRIREIRQRDACTSPTCKPLQIIS</sequence>
<reference evidence="3" key="1">
    <citation type="journal article" date="2014" name="BMC Genomics">
        <title>Genome characteristics reveal the impact of lichenization on lichen-forming fungus Endocarpon pusillum Hedwig (Verrucariales, Ascomycota).</title>
        <authorList>
            <person name="Wang Y.-Y."/>
            <person name="Liu B."/>
            <person name="Zhang X.-Y."/>
            <person name="Zhou Q.-M."/>
            <person name="Zhang T."/>
            <person name="Li H."/>
            <person name="Yu Y.-F."/>
            <person name="Zhang X.-L."/>
            <person name="Hao X.-Y."/>
            <person name="Wang M."/>
            <person name="Wang L."/>
            <person name="Wei J.-C."/>
        </authorList>
    </citation>
    <scope>NUCLEOTIDE SEQUENCE [LARGE SCALE GENOMIC DNA]</scope>
    <source>
        <strain evidence="3">Z07020 / HMAS-L-300199</strain>
    </source>
</reference>
<dbReference type="GeneID" id="19240891"/>
<name>U1HKC2_ENDPU</name>
<dbReference type="Proteomes" id="UP000019373">
    <property type="component" value="Unassembled WGS sequence"/>
</dbReference>
<evidence type="ECO:0000313" key="3">
    <source>
        <dbReference type="Proteomes" id="UP000019373"/>
    </source>
</evidence>
<gene>
    <name evidence="2" type="ORF">EPUS_05944</name>
</gene>
<dbReference type="Pfam" id="PF25053">
    <property type="entry name" value="DUF7791"/>
    <property type="match status" value="1"/>
</dbReference>
<dbReference type="RefSeq" id="XP_007804948.1">
    <property type="nucleotide sequence ID" value="XM_007806757.1"/>
</dbReference>
<dbReference type="eggNOG" id="ENOG502SHRA">
    <property type="taxonomic scope" value="Eukaryota"/>
</dbReference>
<dbReference type="AlphaFoldDB" id="U1HKC2"/>
<dbReference type="EMBL" id="KE721424">
    <property type="protein sequence ID" value="ERF69399.1"/>
    <property type="molecule type" value="Genomic_DNA"/>
</dbReference>
<protein>
    <recommendedName>
        <fullName evidence="1">DUF7791 domain-containing protein</fullName>
    </recommendedName>
</protein>
<dbReference type="PANTHER" id="PTHR10039:SF5">
    <property type="entry name" value="NACHT DOMAIN-CONTAINING PROTEIN"/>
    <property type="match status" value="1"/>
</dbReference>